<gene>
    <name evidence="1" type="ORF">AC244_11650</name>
</gene>
<evidence type="ECO:0000313" key="2">
    <source>
        <dbReference type="Proteomes" id="UP000037425"/>
    </source>
</evidence>
<dbReference type="PATRIC" id="fig|106592.7.peg.6273"/>
<protein>
    <recommendedName>
        <fullName evidence="3">Phosphonate metabolism protein</fullName>
    </recommendedName>
</protein>
<dbReference type="AlphaFoldDB" id="A0A0L8BXH0"/>
<dbReference type="InterPro" id="IPR009389">
    <property type="entry name" value="DUF1045"/>
</dbReference>
<dbReference type="Proteomes" id="UP000037425">
    <property type="component" value="Unassembled WGS sequence"/>
</dbReference>
<dbReference type="Pfam" id="PF06299">
    <property type="entry name" value="DUF1045"/>
    <property type="match status" value="1"/>
</dbReference>
<dbReference type="PIRSF" id="PIRSF033328">
    <property type="entry name" value="Phest_Mll4975"/>
    <property type="match status" value="1"/>
</dbReference>
<dbReference type="Gene3D" id="3.90.1140.10">
    <property type="entry name" value="Cyclic phosphodiesterase"/>
    <property type="match status" value="1"/>
</dbReference>
<comment type="caution">
    <text evidence="1">The sequence shown here is derived from an EMBL/GenBank/DDBJ whole genome shotgun (WGS) entry which is preliminary data.</text>
</comment>
<dbReference type="RefSeq" id="WP_053248988.1">
    <property type="nucleotide sequence ID" value="NZ_LGAP01000005.1"/>
</dbReference>
<name>A0A0L8BXH0_ENSAD</name>
<proteinExistence type="predicted"/>
<dbReference type="EMBL" id="LGAP01000005">
    <property type="protein sequence ID" value="KOF19426.1"/>
    <property type="molecule type" value="Genomic_DNA"/>
</dbReference>
<sequence length="235" mass="26150">MRYAIYFAPPADDRLSQTAARWLGRDAFTGQTNELPALAGLDADTRQALTADPRRYGFHGTLKAPFALAQDRNEAELIAAFEGFAADLEPFEIPELTLHQIGPFFALVSATHCEPLQDFAAQAVQSFELFRAPLSDTDMARRNPDKLPSRQREYLKEWGYPYVFEEFQFHLTLTGPVPAETTTTMRTVLESTFSEHIGKPLDVASVALFVEPHRGAPFLVHSLLPLGGATQRKIA</sequence>
<dbReference type="OrthoDB" id="4954742at2"/>
<reference evidence="2" key="1">
    <citation type="submission" date="2015-07" db="EMBL/GenBank/DDBJ databases">
        <title>Whole genome sequence of an Ensifer adhaerens strain isolated from a cave pool in the Wind Cave National Park.</title>
        <authorList>
            <person name="Eng W.W.H."/>
            <person name="Gan H.M."/>
            <person name="Barton H.A."/>
            <person name="Savka M.A."/>
        </authorList>
    </citation>
    <scope>NUCLEOTIDE SEQUENCE [LARGE SCALE GENOMIC DNA]</scope>
    <source>
        <strain evidence="2">SD006</strain>
    </source>
</reference>
<evidence type="ECO:0000313" key="1">
    <source>
        <dbReference type="EMBL" id="KOF19426.1"/>
    </source>
</evidence>
<organism evidence="1 2">
    <name type="scientific">Ensifer adhaerens</name>
    <name type="common">Sinorhizobium morelense</name>
    <dbReference type="NCBI Taxonomy" id="106592"/>
    <lineage>
        <taxon>Bacteria</taxon>
        <taxon>Pseudomonadati</taxon>
        <taxon>Pseudomonadota</taxon>
        <taxon>Alphaproteobacteria</taxon>
        <taxon>Hyphomicrobiales</taxon>
        <taxon>Rhizobiaceae</taxon>
        <taxon>Sinorhizobium/Ensifer group</taxon>
        <taxon>Ensifer</taxon>
    </lineage>
</organism>
<dbReference type="NCBIfam" id="TIGR03223">
    <property type="entry name" value="Phn_opern_protn"/>
    <property type="match status" value="1"/>
</dbReference>
<accession>A0A0L8BXH0</accession>
<evidence type="ECO:0008006" key="3">
    <source>
        <dbReference type="Google" id="ProtNLM"/>
    </source>
</evidence>